<evidence type="ECO:0000256" key="1">
    <source>
        <dbReference type="ARBA" id="ARBA00006607"/>
    </source>
</evidence>
<dbReference type="InterPro" id="IPR027413">
    <property type="entry name" value="GROEL-like_equatorial_sf"/>
</dbReference>
<feature type="region of interest" description="Disordered" evidence="3">
    <location>
        <begin position="57"/>
        <end position="79"/>
    </location>
</feature>
<accession>G2JB04</accession>
<dbReference type="Gene3D" id="1.10.560.10">
    <property type="entry name" value="GroEL-like equatorial domain"/>
    <property type="match status" value="1"/>
</dbReference>
<evidence type="ECO:0000313" key="4">
    <source>
        <dbReference type="EMBL" id="CCD29956.1"/>
    </source>
</evidence>
<dbReference type="GO" id="GO:0042026">
    <property type="term" value="P:protein refolding"/>
    <property type="evidence" value="ECO:0007669"/>
    <property type="project" value="InterPro"/>
</dbReference>
<keyword evidence="2" id="KW-0143">Chaperone</keyword>
<gene>
    <name evidence="4" type="ORF">CAGGBEG34_340001</name>
</gene>
<evidence type="ECO:0000256" key="2">
    <source>
        <dbReference type="ARBA" id="ARBA00023186"/>
    </source>
</evidence>
<proteinExistence type="inferred from homology"/>
<evidence type="ECO:0000256" key="3">
    <source>
        <dbReference type="SAM" id="MobiDB-lite"/>
    </source>
</evidence>
<comment type="caution">
    <text evidence="4">The sequence shown here is derived from an EMBL/GenBank/DDBJ whole genome shotgun (WGS) entry which is preliminary data.</text>
</comment>
<organism evidence="4 5">
    <name type="scientific">Candidatus Glomeribacter gigasporarum BEG34</name>
    <dbReference type="NCBI Taxonomy" id="1070319"/>
    <lineage>
        <taxon>Bacteria</taxon>
        <taxon>Pseudomonadati</taxon>
        <taxon>Pseudomonadota</taxon>
        <taxon>Betaproteobacteria</taxon>
        <taxon>Burkholderiales</taxon>
        <taxon>Burkholderiaceae</taxon>
        <taxon>Candidatus Glomeribacter</taxon>
    </lineage>
</organism>
<dbReference type="AlphaFoldDB" id="G2JB04"/>
<dbReference type="Pfam" id="PF00118">
    <property type="entry name" value="Cpn60_TCP1"/>
    <property type="match status" value="1"/>
</dbReference>
<protein>
    <submittedName>
        <fullName evidence="4">Putative 60 kDa chaperonin</fullName>
    </submittedName>
</protein>
<dbReference type="EMBL" id="CAFB01000052">
    <property type="protein sequence ID" value="CCD29956.1"/>
    <property type="molecule type" value="Genomic_DNA"/>
</dbReference>
<dbReference type="GO" id="GO:0005524">
    <property type="term" value="F:ATP binding"/>
    <property type="evidence" value="ECO:0007669"/>
    <property type="project" value="InterPro"/>
</dbReference>
<dbReference type="InterPro" id="IPR002423">
    <property type="entry name" value="Cpn60/GroEL/TCP-1"/>
</dbReference>
<comment type="similarity">
    <text evidence="1">Belongs to the chaperonin (HSP60) family.</text>
</comment>
<dbReference type="Proteomes" id="UP000054051">
    <property type="component" value="Unassembled WGS sequence"/>
</dbReference>
<dbReference type="SUPFAM" id="SSF48592">
    <property type="entry name" value="GroEL equatorial domain-like"/>
    <property type="match status" value="1"/>
</dbReference>
<feature type="compositionally biased region" description="Gly residues" evidence="3">
    <location>
        <begin position="67"/>
        <end position="79"/>
    </location>
</feature>
<keyword evidence="5" id="KW-1185">Reference proteome</keyword>
<dbReference type="GO" id="GO:0140662">
    <property type="term" value="F:ATP-dependent protein folding chaperone"/>
    <property type="evidence" value="ECO:0007669"/>
    <property type="project" value="InterPro"/>
</dbReference>
<dbReference type="STRING" id="1070319.CAGGBEG34_340001"/>
<reference evidence="4 5" key="1">
    <citation type="submission" date="2011-08" db="EMBL/GenBank/DDBJ databases">
        <title>The genome of the obligate endobacterium of an arbuscular mycorrhizal fungus reveals an interphylum network of nutritional interactions.</title>
        <authorList>
            <person name="Ghignone S."/>
            <person name="Salvioli A."/>
            <person name="Anca I."/>
            <person name="Lumini E."/>
            <person name="Ortu G."/>
            <person name="Petiti L."/>
            <person name="Cruveiller S."/>
            <person name="Bianciotto V."/>
            <person name="Piffanelli P."/>
            <person name="Lanfranco L."/>
            <person name="Bonfante P."/>
        </authorList>
    </citation>
    <scope>NUCLEOTIDE SEQUENCE [LARGE SCALE GENOMIC DNA]</scope>
    <source>
        <strain evidence="4 5">BEG34</strain>
    </source>
</reference>
<evidence type="ECO:0000313" key="5">
    <source>
        <dbReference type="Proteomes" id="UP000054051"/>
    </source>
</evidence>
<dbReference type="InterPro" id="IPR001844">
    <property type="entry name" value="Cpn60/GroEL"/>
</dbReference>
<name>G2JB04_9BURK</name>
<dbReference type="PANTHER" id="PTHR45633">
    <property type="entry name" value="60 KDA HEAT SHOCK PROTEIN, MITOCHONDRIAL"/>
    <property type="match status" value="1"/>
</dbReference>
<dbReference type="eggNOG" id="COG0459">
    <property type="taxonomic scope" value="Bacteria"/>
</dbReference>
<sequence length="79" mass="7930">MIEGAGNFGYNAATGEYGDLMQAGVVDPTKVTRTALQNAASVAGLLLMTDCAVCELPKDDTPAPGSMPGGGMGSMGMDM</sequence>